<feature type="domain" description="AB hydrolase-1" evidence="2">
    <location>
        <begin position="21"/>
        <end position="138"/>
    </location>
</feature>
<gene>
    <name evidence="3" type="ORF">D3878_15665</name>
</gene>
<dbReference type="InterPro" id="IPR000073">
    <property type="entry name" value="AB_hydrolase_1"/>
</dbReference>
<dbReference type="PANTHER" id="PTHR43798:SF31">
    <property type="entry name" value="AB HYDROLASE SUPERFAMILY PROTEIN YCLE"/>
    <property type="match status" value="1"/>
</dbReference>
<organism evidence="3 4">
    <name type="scientific">Noviherbaspirillum sedimenti</name>
    <dbReference type="NCBI Taxonomy" id="2320865"/>
    <lineage>
        <taxon>Bacteria</taxon>
        <taxon>Pseudomonadati</taxon>
        <taxon>Pseudomonadota</taxon>
        <taxon>Betaproteobacteria</taxon>
        <taxon>Burkholderiales</taxon>
        <taxon>Oxalobacteraceae</taxon>
        <taxon>Noviherbaspirillum</taxon>
    </lineage>
</organism>
<dbReference type="EMBL" id="QYUQ01000002">
    <property type="protein sequence ID" value="RJG02838.1"/>
    <property type="molecule type" value="Genomic_DNA"/>
</dbReference>
<accession>A0A3A3G2X2</accession>
<dbReference type="PRINTS" id="PR00111">
    <property type="entry name" value="ABHYDROLASE"/>
</dbReference>
<dbReference type="Proteomes" id="UP000266327">
    <property type="component" value="Unassembled WGS sequence"/>
</dbReference>
<dbReference type="InterPro" id="IPR050266">
    <property type="entry name" value="AB_hydrolase_sf"/>
</dbReference>
<dbReference type="Pfam" id="PF00561">
    <property type="entry name" value="Abhydrolase_1"/>
    <property type="match status" value="1"/>
</dbReference>
<protein>
    <submittedName>
        <fullName evidence="3">Alpha/beta fold hydrolase</fullName>
    </submittedName>
</protein>
<keyword evidence="4" id="KW-1185">Reference proteome</keyword>
<dbReference type="OrthoDB" id="9780765at2"/>
<keyword evidence="1 3" id="KW-0378">Hydrolase</keyword>
<dbReference type="GO" id="GO:0016020">
    <property type="term" value="C:membrane"/>
    <property type="evidence" value="ECO:0007669"/>
    <property type="project" value="TreeGrafter"/>
</dbReference>
<name>A0A3A3G2X2_9BURK</name>
<evidence type="ECO:0000259" key="2">
    <source>
        <dbReference type="Pfam" id="PF00561"/>
    </source>
</evidence>
<dbReference type="RefSeq" id="WP_119786338.1">
    <property type="nucleotide sequence ID" value="NZ_QYUQ01000002.1"/>
</dbReference>
<dbReference type="AlphaFoldDB" id="A0A3A3G2X2"/>
<comment type="caution">
    <text evidence="3">The sequence shown here is derived from an EMBL/GenBank/DDBJ whole genome shotgun (WGS) entry which is preliminary data.</text>
</comment>
<dbReference type="PANTHER" id="PTHR43798">
    <property type="entry name" value="MONOACYLGLYCEROL LIPASE"/>
    <property type="match status" value="1"/>
</dbReference>
<evidence type="ECO:0000313" key="3">
    <source>
        <dbReference type="EMBL" id="RJG02838.1"/>
    </source>
</evidence>
<dbReference type="Gene3D" id="3.40.50.1820">
    <property type="entry name" value="alpha/beta hydrolase"/>
    <property type="match status" value="1"/>
</dbReference>
<dbReference type="GO" id="GO:0016787">
    <property type="term" value="F:hydrolase activity"/>
    <property type="evidence" value="ECO:0007669"/>
    <property type="project" value="UniProtKB-KW"/>
</dbReference>
<evidence type="ECO:0000256" key="1">
    <source>
        <dbReference type="ARBA" id="ARBA00022801"/>
    </source>
</evidence>
<sequence>MARIAVNGIDIEYEVHGDGSALLFIHGLGSCKEDWEAQIAPFAQRHKVISFDLRGHGQSDKPAGPYSIAQFAADTAGLLRGLGIDAAHVVGISLGGAVAFQLALDQPALVKTLTIVNSGPDATVRTLKEKFAVWMRNYIVRRKGMARLAGLIGPHLFPKPENRAERERFIERTSRNDPQVYLHAFGALIGWSVAERIGAIACPLLAIAADRDYTPLAMKKAYVAKIAGARLEVITDARHALPMEKPAQFNAVLGRFLGAGA</sequence>
<dbReference type="InterPro" id="IPR029058">
    <property type="entry name" value="AB_hydrolase_fold"/>
</dbReference>
<dbReference type="PROSITE" id="PS51257">
    <property type="entry name" value="PROKAR_LIPOPROTEIN"/>
    <property type="match status" value="1"/>
</dbReference>
<dbReference type="SUPFAM" id="SSF53474">
    <property type="entry name" value="alpha/beta-Hydrolases"/>
    <property type="match status" value="1"/>
</dbReference>
<reference evidence="4" key="1">
    <citation type="submission" date="2018-09" db="EMBL/GenBank/DDBJ databases">
        <authorList>
            <person name="Zhu H."/>
        </authorList>
    </citation>
    <scope>NUCLEOTIDE SEQUENCE [LARGE SCALE GENOMIC DNA]</scope>
    <source>
        <strain evidence="4">K1S02-23</strain>
    </source>
</reference>
<evidence type="ECO:0000313" key="4">
    <source>
        <dbReference type="Proteomes" id="UP000266327"/>
    </source>
</evidence>
<proteinExistence type="predicted"/>